<proteinExistence type="predicted"/>
<feature type="transmembrane region" description="Helical" evidence="1">
    <location>
        <begin position="20"/>
        <end position="41"/>
    </location>
</feature>
<evidence type="ECO:0000256" key="1">
    <source>
        <dbReference type="SAM" id="Phobius"/>
    </source>
</evidence>
<sequence length="70" mass="7569">MIDDILEFIFELLLELVPNAVWKVLLSVVGIAMTVVGATNITESIRIGAALIAVGTFLFISSLLSLYRSS</sequence>
<evidence type="ECO:0000313" key="2">
    <source>
        <dbReference type="EMBL" id="SNR78364.1"/>
    </source>
</evidence>
<evidence type="ECO:0000313" key="3">
    <source>
        <dbReference type="Proteomes" id="UP000198297"/>
    </source>
</evidence>
<name>A0A238Z6E8_HALEZ</name>
<keyword evidence="1" id="KW-0812">Transmembrane</keyword>
<protein>
    <submittedName>
        <fullName evidence="2">Uncharacterized protein</fullName>
    </submittedName>
</protein>
<keyword evidence="1" id="KW-0472">Membrane</keyword>
<gene>
    <name evidence="2" type="ORF">SAMN06266787_1297</name>
</gene>
<keyword evidence="1" id="KW-1133">Transmembrane helix</keyword>
<dbReference type="Proteomes" id="UP000198297">
    <property type="component" value="Unassembled WGS sequence"/>
</dbReference>
<reference evidence="2 3" key="1">
    <citation type="submission" date="2017-06" db="EMBL/GenBank/DDBJ databases">
        <authorList>
            <person name="Kim H.J."/>
            <person name="Triplett B.A."/>
        </authorList>
    </citation>
    <scope>NUCLEOTIDE SEQUENCE [LARGE SCALE GENOMIC DNA]</scope>
    <source>
        <strain evidence="2 3">DSM 19316</strain>
    </source>
</reference>
<dbReference type="EMBL" id="FZNK01000029">
    <property type="protein sequence ID" value="SNR78364.1"/>
    <property type="molecule type" value="Genomic_DNA"/>
</dbReference>
<feature type="transmembrane region" description="Helical" evidence="1">
    <location>
        <begin position="48"/>
        <end position="67"/>
    </location>
</feature>
<dbReference type="AlphaFoldDB" id="A0A238Z6E8"/>
<organism evidence="2 3">
    <name type="scientific">Halorubrum ezzemoulense</name>
    <name type="common">Halorubrum chaoviator</name>
    <dbReference type="NCBI Taxonomy" id="337243"/>
    <lineage>
        <taxon>Archaea</taxon>
        <taxon>Methanobacteriati</taxon>
        <taxon>Methanobacteriota</taxon>
        <taxon>Stenosarchaea group</taxon>
        <taxon>Halobacteria</taxon>
        <taxon>Halobacteriales</taxon>
        <taxon>Haloferacaceae</taxon>
        <taxon>Halorubrum</taxon>
    </lineage>
</organism>
<accession>A0A238Z6E8</accession>